<organism evidence="2 3">
    <name type="scientific">Planomicrobium okeanokoites</name>
    <name type="common">Planococcus okeanokoites</name>
    <name type="synonym">Flavobacterium okeanokoites</name>
    <dbReference type="NCBI Taxonomy" id="244"/>
    <lineage>
        <taxon>Bacteria</taxon>
        <taxon>Bacillati</taxon>
        <taxon>Bacillota</taxon>
        <taxon>Bacilli</taxon>
        <taxon>Bacillales</taxon>
        <taxon>Caryophanaceae</taxon>
        <taxon>Planomicrobium</taxon>
    </lineage>
</organism>
<dbReference type="EMBL" id="JBHRUJ010000017">
    <property type="protein sequence ID" value="MFC3212187.1"/>
    <property type="molecule type" value="Genomic_DNA"/>
</dbReference>
<dbReference type="RefSeq" id="WP_117312733.1">
    <property type="nucleotide sequence ID" value="NZ_JBHRUJ010000017.1"/>
</dbReference>
<evidence type="ECO:0000259" key="1">
    <source>
        <dbReference type="PROSITE" id="PS50206"/>
    </source>
</evidence>
<keyword evidence="3" id="KW-1185">Reference proteome</keyword>
<dbReference type="SUPFAM" id="SSF52821">
    <property type="entry name" value="Rhodanese/Cell cycle control phosphatase"/>
    <property type="match status" value="1"/>
</dbReference>
<dbReference type="CDD" id="cd07724">
    <property type="entry name" value="POD-like_MBL-fold"/>
    <property type="match status" value="1"/>
</dbReference>
<dbReference type="Gene3D" id="3.40.250.10">
    <property type="entry name" value="Rhodanese-like domain"/>
    <property type="match status" value="1"/>
</dbReference>
<dbReference type="SMART" id="SM00450">
    <property type="entry name" value="RHOD"/>
    <property type="match status" value="1"/>
</dbReference>
<dbReference type="SUPFAM" id="SSF56281">
    <property type="entry name" value="Metallo-hydrolase/oxidoreductase"/>
    <property type="match status" value="1"/>
</dbReference>
<dbReference type="InterPro" id="IPR044528">
    <property type="entry name" value="POD-like_MBL-fold"/>
</dbReference>
<protein>
    <submittedName>
        <fullName evidence="2">MBL fold metallo-hydrolase</fullName>
    </submittedName>
</protein>
<dbReference type="PANTHER" id="PTHR43084">
    <property type="entry name" value="PERSULFIDE DIOXYGENASE ETHE1"/>
    <property type="match status" value="1"/>
</dbReference>
<dbReference type="Proteomes" id="UP001595625">
    <property type="component" value="Unassembled WGS sequence"/>
</dbReference>
<comment type="caution">
    <text evidence="2">The sequence shown here is derived from an EMBL/GenBank/DDBJ whole genome shotgun (WGS) entry which is preliminary data.</text>
</comment>
<gene>
    <name evidence="2" type="ORF">ACFOEJ_13955</name>
</gene>
<dbReference type="SMART" id="SM00849">
    <property type="entry name" value="Lactamase_B"/>
    <property type="match status" value="1"/>
</dbReference>
<dbReference type="InterPro" id="IPR051682">
    <property type="entry name" value="Mito_Persulfide_Diox"/>
</dbReference>
<proteinExistence type="predicted"/>
<dbReference type="Pfam" id="PF00581">
    <property type="entry name" value="Rhodanese"/>
    <property type="match status" value="1"/>
</dbReference>
<dbReference type="CDD" id="cd00158">
    <property type="entry name" value="RHOD"/>
    <property type="match status" value="1"/>
</dbReference>
<dbReference type="InterPro" id="IPR001279">
    <property type="entry name" value="Metallo-B-lactamas"/>
</dbReference>
<evidence type="ECO:0000313" key="2">
    <source>
        <dbReference type="EMBL" id="MFC3212187.1"/>
    </source>
</evidence>
<name>A0ABV7KRQ7_PLAOK</name>
<dbReference type="InterPro" id="IPR036866">
    <property type="entry name" value="RibonucZ/Hydroxyglut_hydro"/>
</dbReference>
<dbReference type="PROSITE" id="PS50206">
    <property type="entry name" value="RHODANESE_3"/>
    <property type="match status" value="1"/>
</dbReference>
<dbReference type="Pfam" id="PF00753">
    <property type="entry name" value="Lactamase_B"/>
    <property type="match status" value="1"/>
</dbReference>
<reference evidence="3" key="1">
    <citation type="journal article" date="2019" name="Int. J. Syst. Evol. Microbiol.">
        <title>The Global Catalogue of Microorganisms (GCM) 10K type strain sequencing project: providing services to taxonomists for standard genome sequencing and annotation.</title>
        <authorList>
            <consortium name="The Broad Institute Genomics Platform"/>
            <consortium name="The Broad Institute Genome Sequencing Center for Infectious Disease"/>
            <person name="Wu L."/>
            <person name="Ma J."/>
        </authorList>
    </citation>
    <scope>NUCLEOTIDE SEQUENCE [LARGE SCALE GENOMIC DNA]</scope>
    <source>
        <strain evidence="3">CCM 320</strain>
    </source>
</reference>
<dbReference type="InterPro" id="IPR001763">
    <property type="entry name" value="Rhodanese-like_dom"/>
</dbReference>
<sequence length="372" mass="41283">MTVEFVSPKKVARQVFNNEPIYVLDVRSPEEAEDWKIEGDHVQFINIPFKELSNSDSSDLKELPENQTLYTVCGKGNTSQKAAAFLQENGFDNVYSIEGGMAAWSEQLETVKIGEVAGGALYQFVRLGKGCLSYLIESDGEAAIVDASRMTESYEEFAREKGLKITHVIDTHLHADHISGGKKLADSADATYYLPPDDAEEVVFDFEPITDGMKLEVGSAVIEAVYSPGHTIGSTTFVVDNKYLLTGDILFVESIGRPDLAGKAGDWADDLYQTLYDRYKKLADDLLVLPAHYADVSELNEDGSVSEKLSVLYQNNEGLQINDEEKFIKRVTEDLKDQPNAYEEIRQTNMGKIHPPLEEAKEMETGPNNCAV</sequence>
<dbReference type="PANTHER" id="PTHR43084:SF7">
    <property type="entry name" value="BETA-LACTAMASE DOMAIN PROTEIN"/>
    <property type="match status" value="1"/>
</dbReference>
<dbReference type="Gene3D" id="3.60.15.10">
    <property type="entry name" value="Ribonuclease Z/Hydroxyacylglutathione hydrolase-like"/>
    <property type="match status" value="1"/>
</dbReference>
<evidence type="ECO:0000313" key="3">
    <source>
        <dbReference type="Proteomes" id="UP001595625"/>
    </source>
</evidence>
<accession>A0ABV7KRQ7</accession>
<dbReference type="InterPro" id="IPR036873">
    <property type="entry name" value="Rhodanese-like_dom_sf"/>
</dbReference>
<feature type="domain" description="Rhodanese" evidence="1">
    <location>
        <begin position="17"/>
        <end position="113"/>
    </location>
</feature>